<sequence length="139" mass="15092">MITQESKFFASSDASLPPLVMQITHLVGSYMIWIGTTDVQPENMEAAISRGRLCQDWACAMPPTSVRCSTVPPAATSICRSSASDVALPMAQRLARRFKKQIFLSVDIPPSFAVTGQAPQIAVEMERRAFAGLKETEGS</sequence>
<keyword evidence="2" id="KW-1185">Reference proteome</keyword>
<dbReference type="EMBL" id="KQ086271">
    <property type="protein sequence ID" value="KLO05748.1"/>
    <property type="molecule type" value="Genomic_DNA"/>
</dbReference>
<reference evidence="1 2" key="1">
    <citation type="submission" date="2015-04" db="EMBL/GenBank/DDBJ databases">
        <title>Complete genome sequence of Schizopora paradoxa KUC8140, a cosmopolitan wood degrader in East Asia.</title>
        <authorList>
            <consortium name="DOE Joint Genome Institute"/>
            <person name="Min B."/>
            <person name="Park H."/>
            <person name="Jang Y."/>
            <person name="Kim J.-J."/>
            <person name="Kim K.H."/>
            <person name="Pangilinan J."/>
            <person name="Lipzen A."/>
            <person name="Riley R."/>
            <person name="Grigoriev I.V."/>
            <person name="Spatafora J.W."/>
            <person name="Choi I.-G."/>
        </authorList>
    </citation>
    <scope>NUCLEOTIDE SEQUENCE [LARGE SCALE GENOMIC DNA]</scope>
    <source>
        <strain evidence="1 2">KUC8140</strain>
    </source>
</reference>
<dbReference type="PANTHER" id="PTHR33559">
    <property type="entry name" value="PROTEASOME ASSEMBLY CHAPERONE 4"/>
    <property type="match status" value="1"/>
</dbReference>
<gene>
    <name evidence="1" type="ORF">SCHPADRAFT_838956</name>
</gene>
<dbReference type="PANTHER" id="PTHR33559:SF1">
    <property type="entry name" value="PROTEASOME ASSEMBLY CHAPERONE 4"/>
    <property type="match status" value="1"/>
</dbReference>
<evidence type="ECO:0000313" key="2">
    <source>
        <dbReference type="Proteomes" id="UP000053477"/>
    </source>
</evidence>
<evidence type="ECO:0000313" key="1">
    <source>
        <dbReference type="EMBL" id="KLO05748.1"/>
    </source>
</evidence>
<dbReference type="Proteomes" id="UP000053477">
    <property type="component" value="Unassembled WGS sequence"/>
</dbReference>
<proteinExistence type="predicted"/>
<dbReference type="AlphaFoldDB" id="A0A0H2R8A0"/>
<dbReference type="OrthoDB" id="368507at2759"/>
<dbReference type="InParanoid" id="A0A0H2R8A0"/>
<accession>A0A0H2R8A0</accession>
<organism evidence="1 2">
    <name type="scientific">Schizopora paradoxa</name>
    <dbReference type="NCBI Taxonomy" id="27342"/>
    <lineage>
        <taxon>Eukaryota</taxon>
        <taxon>Fungi</taxon>
        <taxon>Dikarya</taxon>
        <taxon>Basidiomycota</taxon>
        <taxon>Agaricomycotina</taxon>
        <taxon>Agaricomycetes</taxon>
        <taxon>Hymenochaetales</taxon>
        <taxon>Schizoporaceae</taxon>
        <taxon>Schizopora</taxon>
    </lineage>
</organism>
<dbReference type="GO" id="GO:0043248">
    <property type="term" value="P:proteasome assembly"/>
    <property type="evidence" value="ECO:0007669"/>
    <property type="project" value="InterPro"/>
</dbReference>
<name>A0A0H2R8A0_9AGAM</name>
<protein>
    <submittedName>
        <fullName evidence="1">Uncharacterized protein</fullName>
    </submittedName>
</protein>
<dbReference type="Pfam" id="PF16093">
    <property type="entry name" value="PAC4"/>
    <property type="match status" value="1"/>
</dbReference>
<dbReference type="InterPro" id="IPR032157">
    <property type="entry name" value="PAC4"/>
</dbReference>